<sequence>MIALKQTTNFQNCLTSSIHSSEKADYIYRYISCRPLLHIFSPRSRKKETTHVTCIIDDYAIGFSWAQMSCNALLISYSRTLLQI</sequence>
<keyword evidence="2" id="KW-1185">Reference proteome</keyword>
<protein>
    <submittedName>
        <fullName evidence="1">Uncharacterized protein</fullName>
    </submittedName>
</protein>
<proteinExistence type="predicted"/>
<dbReference type="Proteomes" id="UP000054928">
    <property type="component" value="Unassembled WGS sequence"/>
</dbReference>
<dbReference type="AlphaFoldDB" id="A0A0P1AS57"/>
<organism evidence="1 2">
    <name type="scientific">Plasmopara halstedii</name>
    <name type="common">Downy mildew of sunflower</name>
    <dbReference type="NCBI Taxonomy" id="4781"/>
    <lineage>
        <taxon>Eukaryota</taxon>
        <taxon>Sar</taxon>
        <taxon>Stramenopiles</taxon>
        <taxon>Oomycota</taxon>
        <taxon>Peronosporomycetes</taxon>
        <taxon>Peronosporales</taxon>
        <taxon>Peronosporaceae</taxon>
        <taxon>Plasmopara</taxon>
    </lineage>
</organism>
<dbReference type="EMBL" id="CCYD01000810">
    <property type="protein sequence ID" value="CEG44108.1"/>
    <property type="molecule type" value="Genomic_DNA"/>
</dbReference>
<dbReference type="RefSeq" id="XP_024580477.1">
    <property type="nucleotide sequence ID" value="XM_024730174.1"/>
</dbReference>
<evidence type="ECO:0000313" key="1">
    <source>
        <dbReference type="EMBL" id="CEG44108.1"/>
    </source>
</evidence>
<name>A0A0P1AS57_PLAHL</name>
<accession>A0A0P1AS57</accession>
<reference evidence="2" key="1">
    <citation type="submission" date="2014-09" db="EMBL/GenBank/DDBJ databases">
        <authorList>
            <person name="Sharma Rahul"/>
            <person name="Thines Marco"/>
        </authorList>
    </citation>
    <scope>NUCLEOTIDE SEQUENCE [LARGE SCALE GENOMIC DNA]</scope>
</reference>
<dbReference type="GeneID" id="36409428"/>
<evidence type="ECO:0000313" key="2">
    <source>
        <dbReference type="Proteomes" id="UP000054928"/>
    </source>
</evidence>